<evidence type="ECO:0000313" key="1">
    <source>
        <dbReference type="EMBL" id="KAK3700259.1"/>
    </source>
</evidence>
<dbReference type="EMBL" id="JAWDGP010007919">
    <property type="protein sequence ID" value="KAK3700259.1"/>
    <property type="molecule type" value="Genomic_DNA"/>
</dbReference>
<dbReference type="Proteomes" id="UP001283361">
    <property type="component" value="Unassembled WGS sequence"/>
</dbReference>
<proteinExistence type="predicted"/>
<reference evidence="1" key="1">
    <citation type="journal article" date="2023" name="G3 (Bethesda)">
        <title>A reference genome for the long-term kleptoplast-retaining sea slug Elysia crispata morphotype clarki.</title>
        <authorList>
            <person name="Eastman K.E."/>
            <person name="Pendleton A.L."/>
            <person name="Shaikh M.A."/>
            <person name="Suttiyut T."/>
            <person name="Ogas R."/>
            <person name="Tomko P."/>
            <person name="Gavelis G."/>
            <person name="Widhalm J.R."/>
            <person name="Wisecaver J.H."/>
        </authorList>
    </citation>
    <scope>NUCLEOTIDE SEQUENCE</scope>
    <source>
        <strain evidence="1">ECLA1</strain>
    </source>
</reference>
<sequence>MHRSRNYDSGYEGRISANKVSYVAVVEASGVSHRGNLSVCPHLPASSWPVQATSSLVTMWRNTSHSKVSRSLIVSRLTQPAVQSNIFLRTSLSNCSRLHTSFL</sequence>
<protein>
    <submittedName>
        <fullName evidence="1">Uncharacterized protein</fullName>
    </submittedName>
</protein>
<gene>
    <name evidence="1" type="ORF">RRG08_033537</name>
</gene>
<organism evidence="1 2">
    <name type="scientific">Elysia crispata</name>
    <name type="common">lettuce slug</name>
    <dbReference type="NCBI Taxonomy" id="231223"/>
    <lineage>
        <taxon>Eukaryota</taxon>
        <taxon>Metazoa</taxon>
        <taxon>Spiralia</taxon>
        <taxon>Lophotrochozoa</taxon>
        <taxon>Mollusca</taxon>
        <taxon>Gastropoda</taxon>
        <taxon>Heterobranchia</taxon>
        <taxon>Euthyneura</taxon>
        <taxon>Panpulmonata</taxon>
        <taxon>Sacoglossa</taxon>
        <taxon>Placobranchoidea</taxon>
        <taxon>Plakobranchidae</taxon>
        <taxon>Elysia</taxon>
    </lineage>
</organism>
<accession>A0AAE0XNR8</accession>
<name>A0AAE0XNR8_9GAST</name>
<dbReference type="AlphaFoldDB" id="A0AAE0XNR8"/>
<evidence type="ECO:0000313" key="2">
    <source>
        <dbReference type="Proteomes" id="UP001283361"/>
    </source>
</evidence>
<comment type="caution">
    <text evidence="1">The sequence shown here is derived from an EMBL/GenBank/DDBJ whole genome shotgun (WGS) entry which is preliminary data.</text>
</comment>
<keyword evidence="2" id="KW-1185">Reference proteome</keyword>